<proteinExistence type="predicted"/>
<dbReference type="OrthoDB" id="1433117at2759"/>
<keyword evidence="2" id="KW-1185">Reference proteome</keyword>
<dbReference type="Proteomes" id="UP000257109">
    <property type="component" value="Unassembled WGS sequence"/>
</dbReference>
<organism evidence="1 2">
    <name type="scientific">Mucuna pruriens</name>
    <name type="common">Velvet bean</name>
    <name type="synonym">Dolichos pruriens</name>
    <dbReference type="NCBI Taxonomy" id="157652"/>
    <lineage>
        <taxon>Eukaryota</taxon>
        <taxon>Viridiplantae</taxon>
        <taxon>Streptophyta</taxon>
        <taxon>Embryophyta</taxon>
        <taxon>Tracheophyta</taxon>
        <taxon>Spermatophyta</taxon>
        <taxon>Magnoliopsida</taxon>
        <taxon>eudicotyledons</taxon>
        <taxon>Gunneridae</taxon>
        <taxon>Pentapetalae</taxon>
        <taxon>rosids</taxon>
        <taxon>fabids</taxon>
        <taxon>Fabales</taxon>
        <taxon>Fabaceae</taxon>
        <taxon>Papilionoideae</taxon>
        <taxon>50 kb inversion clade</taxon>
        <taxon>NPAAA clade</taxon>
        <taxon>indigoferoid/millettioid clade</taxon>
        <taxon>Phaseoleae</taxon>
        <taxon>Mucuna</taxon>
    </lineage>
</organism>
<gene>
    <name evidence="1" type="ORF">CR513_26893</name>
</gene>
<reference evidence="1" key="1">
    <citation type="submission" date="2018-05" db="EMBL/GenBank/DDBJ databases">
        <title>Draft genome of Mucuna pruriens seed.</title>
        <authorList>
            <person name="Nnadi N.E."/>
            <person name="Vos R."/>
            <person name="Hasami M.H."/>
            <person name="Devisetty U.K."/>
            <person name="Aguiy J.C."/>
        </authorList>
    </citation>
    <scope>NUCLEOTIDE SEQUENCE [LARGE SCALE GENOMIC DNA]</scope>
    <source>
        <strain evidence="1">JCA_2017</strain>
    </source>
</reference>
<name>A0A371GKU0_MUCPR</name>
<dbReference type="EMBL" id="QJKJ01005189">
    <property type="protein sequence ID" value="RDX91175.1"/>
    <property type="molecule type" value="Genomic_DNA"/>
</dbReference>
<comment type="caution">
    <text evidence="1">The sequence shown here is derived from an EMBL/GenBank/DDBJ whole genome shotgun (WGS) entry which is preliminary data.</text>
</comment>
<sequence>MGRRIVISTLVLSYNITLDYLRNLISPHFRKRKEKWRTFANMQKKAIVAKRYNSRVFPRLIQKDNLVLRRTLKGAATSKLTPNWEGPFRVREDERLVPCTWNTTTLRKYYS</sequence>
<evidence type="ECO:0000313" key="2">
    <source>
        <dbReference type="Proteomes" id="UP000257109"/>
    </source>
</evidence>
<protein>
    <submittedName>
        <fullName evidence="1">Uncharacterized protein</fullName>
    </submittedName>
</protein>
<evidence type="ECO:0000313" key="1">
    <source>
        <dbReference type="EMBL" id="RDX91175.1"/>
    </source>
</evidence>
<accession>A0A371GKU0</accession>
<dbReference type="AlphaFoldDB" id="A0A371GKU0"/>
<feature type="non-terminal residue" evidence="1">
    <location>
        <position position="1"/>
    </location>
</feature>